<dbReference type="PhylomeDB" id="R7QRD1"/>
<keyword evidence="2" id="KW-0808">Transferase</keyword>
<dbReference type="InterPro" id="IPR015353">
    <property type="entry name" value="Rubisco_LSMT_subst-bd"/>
</dbReference>
<dbReference type="SUPFAM" id="SSF81822">
    <property type="entry name" value="RuBisCo LSMT C-terminal, substrate-binding domain"/>
    <property type="match status" value="1"/>
</dbReference>
<protein>
    <recommendedName>
        <fullName evidence="4">SET domain-containing protein</fullName>
    </recommendedName>
</protein>
<evidence type="ECO:0000256" key="3">
    <source>
        <dbReference type="ARBA" id="ARBA00022691"/>
    </source>
</evidence>
<keyword evidence="3" id="KW-0949">S-adenosyl-L-methionine</keyword>
<accession>R7QRD1</accession>
<dbReference type="RefSeq" id="XP_005710224.1">
    <property type="nucleotide sequence ID" value="XM_005710167.1"/>
</dbReference>
<dbReference type="AlphaFoldDB" id="R7QRD1"/>
<dbReference type="OrthoDB" id="4571at2759"/>
<dbReference type="KEGG" id="ccp:CHC_T00006890001"/>
<dbReference type="Gramene" id="CDF39930">
    <property type="protein sequence ID" value="CDF39930"/>
    <property type="gene ID" value="CHC_T00006890001"/>
</dbReference>
<evidence type="ECO:0000313" key="5">
    <source>
        <dbReference type="EMBL" id="CDF39930.1"/>
    </source>
</evidence>
<dbReference type="InterPro" id="IPR036464">
    <property type="entry name" value="Rubisco_LSMT_subst-bd_sf"/>
</dbReference>
<keyword evidence="6" id="KW-1185">Reference proteome</keyword>
<organism evidence="5 6">
    <name type="scientific">Chondrus crispus</name>
    <name type="common">Carrageen Irish moss</name>
    <name type="synonym">Polymorpha crispa</name>
    <dbReference type="NCBI Taxonomy" id="2769"/>
    <lineage>
        <taxon>Eukaryota</taxon>
        <taxon>Rhodophyta</taxon>
        <taxon>Florideophyceae</taxon>
        <taxon>Rhodymeniophycidae</taxon>
        <taxon>Gigartinales</taxon>
        <taxon>Gigartinaceae</taxon>
        <taxon>Chondrus</taxon>
    </lineage>
</organism>
<dbReference type="GO" id="GO:0032259">
    <property type="term" value="P:methylation"/>
    <property type="evidence" value="ECO:0007669"/>
    <property type="project" value="UniProtKB-KW"/>
</dbReference>
<dbReference type="InterPro" id="IPR050600">
    <property type="entry name" value="SETD3_SETD6_MTase"/>
</dbReference>
<reference evidence="6" key="1">
    <citation type="journal article" date="2013" name="Proc. Natl. Acad. Sci. U.S.A.">
        <title>Genome structure and metabolic features in the red seaweed Chondrus crispus shed light on evolution of the Archaeplastida.</title>
        <authorList>
            <person name="Collen J."/>
            <person name="Porcel B."/>
            <person name="Carre W."/>
            <person name="Ball S.G."/>
            <person name="Chaparro C."/>
            <person name="Tonon T."/>
            <person name="Barbeyron T."/>
            <person name="Michel G."/>
            <person name="Noel B."/>
            <person name="Valentin K."/>
            <person name="Elias M."/>
            <person name="Artiguenave F."/>
            <person name="Arun A."/>
            <person name="Aury J.M."/>
            <person name="Barbosa-Neto J.F."/>
            <person name="Bothwell J.H."/>
            <person name="Bouget F.Y."/>
            <person name="Brillet L."/>
            <person name="Cabello-Hurtado F."/>
            <person name="Capella-Gutierrez S."/>
            <person name="Charrier B."/>
            <person name="Cladiere L."/>
            <person name="Cock J.M."/>
            <person name="Coelho S.M."/>
            <person name="Colleoni C."/>
            <person name="Czjzek M."/>
            <person name="Da Silva C."/>
            <person name="Delage L."/>
            <person name="Denoeud F."/>
            <person name="Deschamps P."/>
            <person name="Dittami S.M."/>
            <person name="Gabaldon T."/>
            <person name="Gachon C.M."/>
            <person name="Groisillier A."/>
            <person name="Herve C."/>
            <person name="Jabbari K."/>
            <person name="Katinka M."/>
            <person name="Kloareg B."/>
            <person name="Kowalczyk N."/>
            <person name="Labadie K."/>
            <person name="Leblanc C."/>
            <person name="Lopez P.J."/>
            <person name="McLachlan D.H."/>
            <person name="Meslet-Cladiere L."/>
            <person name="Moustafa A."/>
            <person name="Nehr Z."/>
            <person name="Nyvall Collen P."/>
            <person name="Panaud O."/>
            <person name="Partensky F."/>
            <person name="Poulain J."/>
            <person name="Rensing S.A."/>
            <person name="Rousvoal S."/>
            <person name="Samson G."/>
            <person name="Symeonidi A."/>
            <person name="Weissenbach J."/>
            <person name="Zambounis A."/>
            <person name="Wincker P."/>
            <person name="Boyen C."/>
        </authorList>
    </citation>
    <scope>NUCLEOTIDE SEQUENCE [LARGE SCALE GENOMIC DNA]</scope>
    <source>
        <strain evidence="6">cv. Stackhouse</strain>
    </source>
</reference>
<dbReference type="Gene3D" id="3.90.1420.10">
    <property type="entry name" value="Rubisco LSMT, substrate-binding domain"/>
    <property type="match status" value="1"/>
</dbReference>
<dbReference type="OMA" id="SWANAIC"/>
<gene>
    <name evidence="5" type="ORF">CHC_T00006890001</name>
</gene>
<evidence type="ECO:0000256" key="1">
    <source>
        <dbReference type="ARBA" id="ARBA00022603"/>
    </source>
</evidence>
<evidence type="ECO:0000313" key="6">
    <source>
        <dbReference type="Proteomes" id="UP000012073"/>
    </source>
</evidence>
<dbReference type="GO" id="GO:0016279">
    <property type="term" value="F:protein-lysine N-methyltransferase activity"/>
    <property type="evidence" value="ECO:0007669"/>
    <property type="project" value="TreeGrafter"/>
</dbReference>
<dbReference type="Proteomes" id="UP000012073">
    <property type="component" value="Unassembled WGS sequence"/>
</dbReference>
<evidence type="ECO:0000256" key="2">
    <source>
        <dbReference type="ARBA" id="ARBA00022679"/>
    </source>
</evidence>
<name>R7QRD1_CHOCR</name>
<dbReference type="PANTHER" id="PTHR13271">
    <property type="entry name" value="UNCHARACTERIZED PUTATIVE METHYLTRANSFERASE"/>
    <property type="match status" value="1"/>
</dbReference>
<dbReference type="CDD" id="cd10527">
    <property type="entry name" value="SET_LSMT"/>
    <property type="match status" value="1"/>
</dbReference>
<dbReference type="Pfam" id="PF09273">
    <property type="entry name" value="Rubis-subs-bind"/>
    <property type="match status" value="1"/>
</dbReference>
<evidence type="ECO:0000259" key="4">
    <source>
        <dbReference type="PROSITE" id="PS50280"/>
    </source>
</evidence>
<dbReference type="Gene3D" id="3.90.1410.10">
    <property type="entry name" value="set domain protein methyltransferase, domain 1"/>
    <property type="match status" value="1"/>
</dbReference>
<feature type="domain" description="SET" evidence="4">
    <location>
        <begin position="29"/>
        <end position="279"/>
    </location>
</feature>
<dbReference type="InterPro" id="IPR046341">
    <property type="entry name" value="SET_dom_sf"/>
</dbReference>
<proteinExistence type="predicted"/>
<dbReference type="SUPFAM" id="SSF82199">
    <property type="entry name" value="SET domain"/>
    <property type="match status" value="1"/>
</dbReference>
<keyword evidence="1" id="KW-0489">Methyltransferase</keyword>
<dbReference type="Pfam" id="PF00856">
    <property type="entry name" value="SET"/>
    <property type="match status" value="1"/>
</dbReference>
<dbReference type="PROSITE" id="PS50280">
    <property type="entry name" value="SET"/>
    <property type="match status" value="1"/>
</dbReference>
<dbReference type="InterPro" id="IPR001214">
    <property type="entry name" value="SET_dom"/>
</dbReference>
<sequence length="517" mass="58246">MNDTDANSEAEDFRVQDSLPVLLNWCTNKGVELHSVEVLSRDGQRGLYAKTDINAGDCIVSIPRQSAIIANIADESPPNFYELGGLSKEFWQSAAWEARLAVVLLDECARGKDSPFYEYIMTLPRDPWCALWAFEKLGGALVSKQLQPYHMHSVAREYRDHVKHTLVLLRKALPKAKHSLVTLERYSWANAICQSRGFGIPVVGTIANHNRFTKGSSPSHFQKRDEVVPIRYALFPGLDMANHSVHCQTSFKYDADADIYRVHTGTNFAAGEQVFLSYGSKSNDDLMFFYSFVEGNNPANTVKLPDFREWILDLGHEYSQKDSDWDAKLEVLQKNHLTQPAKSHVFELDKVPDELMLAVRIAVASNEDLSKLKKDIEEQPDCRHKPVGLNNELDAWHAIDVKCQALLAEAGDFTEDQQESLTKMFSKRPCSAVWRWGEEGSDGEVMYKYERQTVLSVTSDRVRHFARISSAVGRVCTVLMPPSQSLLKADLFTGMDDTETSGVFKFAIPPDDINLTS</sequence>
<dbReference type="EMBL" id="HG002094">
    <property type="protein sequence ID" value="CDF39930.1"/>
    <property type="molecule type" value="Genomic_DNA"/>
</dbReference>
<dbReference type="GeneID" id="17317939"/>